<dbReference type="Proteomes" id="UP001145072">
    <property type="component" value="Unassembled WGS sequence"/>
</dbReference>
<keyword evidence="2" id="KW-0489">Methyltransferase</keyword>
<keyword evidence="2" id="KW-0808">Transferase</keyword>
<dbReference type="CDD" id="cd02440">
    <property type="entry name" value="AdoMet_MTases"/>
    <property type="match status" value="1"/>
</dbReference>
<gene>
    <name evidence="2" type="ORF">NC661_11955</name>
</gene>
<evidence type="ECO:0000259" key="1">
    <source>
        <dbReference type="Pfam" id="PF01170"/>
    </source>
</evidence>
<dbReference type="Pfam" id="PF01170">
    <property type="entry name" value="UPF0020"/>
    <property type="match status" value="1"/>
</dbReference>
<dbReference type="PANTHER" id="PTHR14911">
    <property type="entry name" value="THUMP DOMAIN-CONTAINING"/>
    <property type="match status" value="1"/>
</dbReference>
<protein>
    <submittedName>
        <fullName evidence="2">RsmD family RNA methyltransferase</fullName>
    </submittedName>
</protein>
<dbReference type="EMBL" id="JAMQJZ010000008">
    <property type="protein sequence ID" value="MDC3421083.1"/>
    <property type="molecule type" value="Genomic_DNA"/>
</dbReference>
<dbReference type="GO" id="GO:0030488">
    <property type="term" value="P:tRNA methylation"/>
    <property type="evidence" value="ECO:0007669"/>
    <property type="project" value="TreeGrafter"/>
</dbReference>
<comment type="caution">
    <text evidence="2">The sequence shown here is derived from an EMBL/GenBank/DDBJ whole genome shotgun (WGS) entry which is preliminary data.</text>
</comment>
<evidence type="ECO:0000313" key="2">
    <source>
        <dbReference type="EMBL" id="MDC3421083.1"/>
    </source>
</evidence>
<evidence type="ECO:0000313" key="3">
    <source>
        <dbReference type="Proteomes" id="UP001145072"/>
    </source>
</evidence>
<dbReference type="GO" id="GO:0016423">
    <property type="term" value="F:tRNA (guanine) methyltransferase activity"/>
    <property type="evidence" value="ECO:0007669"/>
    <property type="project" value="TreeGrafter"/>
</dbReference>
<dbReference type="PANTHER" id="PTHR14911:SF13">
    <property type="entry name" value="TRNA (GUANINE(6)-N2)-METHYLTRANSFERASE THUMP3"/>
    <property type="match status" value="1"/>
</dbReference>
<proteinExistence type="predicted"/>
<dbReference type="AlphaFoldDB" id="A0A9X3WM08"/>
<dbReference type="RefSeq" id="WP_259867729.1">
    <property type="nucleotide sequence ID" value="NZ_JAMQJZ010000008.1"/>
</dbReference>
<dbReference type="InterPro" id="IPR029063">
    <property type="entry name" value="SAM-dependent_MTases_sf"/>
</dbReference>
<keyword evidence="3" id="KW-1185">Reference proteome</keyword>
<dbReference type="Gene3D" id="3.40.50.150">
    <property type="entry name" value="Vaccinia Virus protein VP39"/>
    <property type="match status" value="1"/>
</dbReference>
<sequence length="318" mass="36143">MNCNNESTKYVYNYACAEEELSLCRLEMRSFFGFDSNTGVLESTIAVELNRSPFIRERIDVIFEANTTVELKTQVEKLPSTSSTFKVKVMTARDIFKTDSSIRFEVRRKMEREIGLSIPGKADLQNPDIIYAVMEVDGRWVFGNYHKSEPIWLSHKSKPASYSTALNTRVARAIVNIAVPKPVNVKVIDPCCGIGTVLVEALSMGINIVGSDHNPLVMRGIRENIKYFGYDTEVTLKDIRDVEGQFDVVIIDMPYNLCSVISQDEQLEIIKSARRLAQKMVVVTVEPLDSILKQVGFNIKDRCEIHKRKFKREIIVCD</sequence>
<accession>A0A9X3WM08</accession>
<organism evidence="2 3">
    <name type="scientific">Aquibacillus koreensis</name>
    <dbReference type="NCBI Taxonomy" id="279446"/>
    <lineage>
        <taxon>Bacteria</taxon>
        <taxon>Bacillati</taxon>
        <taxon>Bacillota</taxon>
        <taxon>Bacilli</taxon>
        <taxon>Bacillales</taxon>
        <taxon>Bacillaceae</taxon>
        <taxon>Aquibacillus</taxon>
    </lineage>
</organism>
<dbReference type="InterPro" id="IPR000241">
    <property type="entry name" value="RlmKL-like_Mtase"/>
</dbReference>
<reference evidence="2" key="1">
    <citation type="submission" date="2022-06" db="EMBL/GenBank/DDBJ databases">
        <title>Aquibacillus sp. a new bacterium isolated from soil saline samples.</title>
        <authorList>
            <person name="Galisteo C."/>
            <person name="De La Haba R."/>
            <person name="Sanchez-Porro C."/>
            <person name="Ventosa A."/>
        </authorList>
    </citation>
    <scope>NUCLEOTIDE SEQUENCE</scope>
    <source>
        <strain evidence="2">JCM 12387</strain>
    </source>
</reference>
<name>A0A9X3WM08_9BACI</name>
<feature type="domain" description="Ribosomal RNA large subunit methyltransferase K/L-like methyltransferase" evidence="1">
    <location>
        <begin position="159"/>
        <end position="256"/>
    </location>
</feature>
<dbReference type="SUPFAM" id="SSF53335">
    <property type="entry name" value="S-adenosyl-L-methionine-dependent methyltransferases"/>
    <property type="match status" value="1"/>
</dbReference>